<evidence type="ECO:0000259" key="13">
    <source>
        <dbReference type="PROSITE" id="PS50885"/>
    </source>
</evidence>
<keyword evidence="5" id="KW-0808">Transferase</keyword>
<dbReference type="InterPro" id="IPR003661">
    <property type="entry name" value="HisK_dim/P_dom"/>
</dbReference>
<keyword evidence="10 11" id="KW-0472">Membrane</keyword>
<accession>A0ABT8H028</accession>
<evidence type="ECO:0000256" key="11">
    <source>
        <dbReference type="SAM" id="Phobius"/>
    </source>
</evidence>
<keyword evidence="8 11" id="KW-1133">Transmembrane helix</keyword>
<dbReference type="SUPFAM" id="SSF47384">
    <property type="entry name" value="Homodimeric domain of signal transducing histidine kinase"/>
    <property type="match status" value="1"/>
</dbReference>
<dbReference type="PANTHER" id="PTHR45436:SF5">
    <property type="entry name" value="SENSOR HISTIDINE KINASE TRCS"/>
    <property type="match status" value="1"/>
</dbReference>
<evidence type="ECO:0000256" key="10">
    <source>
        <dbReference type="ARBA" id="ARBA00023136"/>
    </source>
</evidence>
<comment type="caution">
    <text evidence="14">The sequence shown here is derived from an EMBL/GenBank/DDBJ whole genome shotgun (WGS) entry which is preliminary data.</text>
</comment>
<dbReference type="SUPFAM" id="SSF158472">
    <property type="entry name" value="HAMP domain-like"/>
    <property type="match status" value="1"/>
</dbReference>
<keyword evidence="6 11" id="KW-0812">Transmembrane</keyword>
<dbReference type="InterPro" id="IPR050428">
    <property type="entry name" value="TCS_sensor_his_kinase"/>
</dbReference>
<dbReference type="CDD" id="cd00075">
    <property type="entry name" value="HATPase"/>
    <property type="match status" value="1"/>
</dbReference>
<keyword evidence="4" id="KW-0597">Phosphoprotein</keyword>
<dbReference type="Proteomes" id="UP001172702">
    <property type="component" value="Unassembled WGS sequence"/>
</dbReference>
<keyword evidence="14" id="KW-0067">ATP-binding</keyword>
<feature type="domain" description="HAMP" evidence="13">
    <location>
        <begin position="189"/>
        <end position="242"/>
    </location>
</feature>
<dbReference type="Gene3D" id="1.10.287.130">
    <property type="match status" value="1"/>
</dbReference>
<dbReference type="InterPro" id="IPR003594">
    <property type="entry name" value="HATPase_dom"/>
</dbReference>
<dbReference type="EMBL" id="JAUHTB010000006">
    <property type="protein sequence ID" value="MDN4505800.1"/>
    <property type="molecule type" value="Genomic_DNA"/>
</dbReference>
<sequence>MPLNREALTTPRRWPIRVATTVIATGIVILVLAAAAGGAWLLLRSAVHGAIDSADRARAVEVAGGLAARGPQASLELVSEPLSGVDLVRVVAPDGRVLAGQVTRGLENVPALPSPAPGQVIQRDLDAPNGADLRLTSVGVEARGGTFAVDVATDTDRYDSLLATGAVLFLAFVPVAGLATAVFVHYAMGRVLRPVESIRSRVAEISASGRGERVPVPQAEDEISRLARTMNAMLARLDAARTAQVAFVGDASHELRSPLSTLSTMLELSSTSGTPVDVETVDELLLPEVQRMRTMVEDLLLLAKNDERGRPLRRDDVDLDDIVLSEAARLRGLVGGGGGGSGGGGGLEVAASVEPARLVGDADALQRVVRNLVDNARRHARDRIALRLTVDRTTPGAPRAVVCVDDDGEGVPPDQRDSVFDRFARLDADRARGKGGSGLGLAIVAEITRSHGGSVRAEDAPGGGARFVVELPVESLDDDVDDLPTGPARPA</sequence>
<gene>
    <name evidence="14" type="ORF">QYF62_07005</name>
</gene>
<dbReference type="PANTHER" id="PTHR45436">
    <property type="entry name" value="SENSOR HISTIDINE KINASE YKOH"/>
    <property type="match status" value="1"/>
</dbReference>
<dbReference type="SMART" id="SM00304">
    <property type="entry name" value="HAMP"/>
    <property type="match status" value="1"/>
</dbReference>
<evidence type="ECO:0000256" key="6">
    <source>
        <dbReference type="ARBA" id="ARBA00022692"/>
    </source>
</evidence>
<dbReference type="SUPFAM" id="SSF55874">
    <property type="entry name" value="ATPase domain of HSP90 chaperone/DNA topoisomerase II/histidine kinase"/>
    <property type="match status" value="1"/>
</dbReference>
<dbReference type="Pfam" id="PF02518">
    <property type="entry name" value="HATPase_c"/>
    <property type="match status" value="1"/>
</dbReference>
<dbReference type="PROSITE" id="PS50109">
    <property type="entry name" value="HIS_KIN"/>
    <property type="match status" value="1"/>
</dbReference>
<evidence type="ECO:0000256" key="8">
    <source>
        <dbReference type="ARBA" id="ARBA00022989"/>
    </source>
</evidence>
<dbReference type="CDD" id="cd00082">
    <property type="entry name" value="HisKA"/>
    <property type="match status" value="1"/>
</dbReference>
<dbReference type="InterPro" id="IPR036890">
    <property type="entry name" value="HATPase_C_sf"/>
</dbReference>
<comment type="catalytic activity">
    <reaction evidence="1">
        <text>ATP + protein L-histidine = ADP + protein N-phospho-L-histidine.</text>
        <dbReference type="EC" id="2.7.13.3"/>
    </reaction>
</comment>
<keyword evidence="7" id="KW-0418">Kinase</keyword>
<evidence type="ECO:0000259" key="12">
    <source>
        <dbReference type="PROSITE" id="PS50109"/>
    </source>
</evidence>
<dbReference type="InterPro" id="IPR005467">
    <property type="entry name" value="His_kinase_dom"/>
</dbReference>
<dbReference type="InterPro" id="IPR003660">
    <property type="entry name" value="HAMP_dom"/>
</dbReference>
<dbReference type="PROSITE" id="PS50885">
    <property type="entry name" value="HAMP"/>
    <property type="match status" value="1"/>
</dbReference>
<comment type="subcellular location">
    <subcellularLocation>
        <location evidence="2">Cell membrane</location>
    </subcellularLocation>
</comment>
<dbReference type="SMART" id="SM00388">
    <property type="entry name" value="HisKA"/>
    <property type="match status" value="1"/>
</dbReference>
<protein>
    <recommendedName>
        <fullName evidence="3">histidine kinase</fullName>
        <ecNumber evidence="3">2.7.13.3</ecNumber>
    </recommendedName>
</protein>
<feature type="transmembrane region" description="Helical" evidence="11">
    <location>
        <begin position="21"/>
        <end position="43"/>
    </location>
</feature>
<name>A0ABT8H028_9ACTN</name>
<dbReference type="InterPro" id="IPR004358">
    <property type="entry name" value="Sig_transdc_His_kin-like_C"/>
</dbReference>
<evidence type="ECO:0000256" key="7">
    <source>
        <dbReference type="ARBA" id="ARBA00022777"/>
    </source>
</evidence>
<proteinExistence type="predicted"/>
<dbReference type="EC" id="2.7.13.3" evidence="3"/>
<evidence type="ECO:0000256" key="9">
    <source>
        <dbReference type="ARBA" id="ARBA00023012"/>
    </source>
</evidence>
<reference evidence="14 15" key="1">
    <citation type="submission" date="2023-07" db="EMBL/GenBank/DDBJ databases">
        <title>Strategy for survival of the halotoleranting strain Dietzia MX2 from the Yakshinskoe mineral salts deposit.</title>
        <authorList>
            <person name="Kharitonova M.A."/>
            <person name="Kupriyanova-Ashina F.G."/>
            <person name="Shakirov T.R."/>
            <person name="Vafina M.S."/>
            <person name="Ilinskaya O.N."/>
        </authorList>
    </citation>
    <scope>NUCLEOTIDE SEQUENCE [LARGE SCALE GENOMIC DNA]</scope>
    <source>
        <strain evidence="14 15">MX2</strain>
    </source>
</reference>
<evidence type="ECO:0000313" key="14">
    <source>
        <dbReference type="EMBL" id="MDN4505800.1"/>
    </source>
</evidence>
<evidence type="ECO:0000256" key="5">
    <source>
        <dbReference type="ARBA" id="ARBA00022679"/>
    </source>
</evidence>
<keyword evidence="14" id="KW-0547">Nucleotide-binding</keyword>
<evidence type="ECO:0000256" key="3">
    <source>
        <dbReference type="ARBA" id="ARBA00012438"/>
    </source>
</evidence>
<evidence type="ECO:0000256" key="1">
    <source>
        <dbReference type="ARBA" id="ARBA00000085"/>
    </source>
</evidence>
<organism evidence="14 15">
    <name type="scientific">Dietzia maris</name>
    <dbReference type="NCBI Taxonomy" id="37915"/>
    <lineage>
        <taxon>Bacteria</taxon>
        <taxon>Bacillati</taxon>
        <taxon>Actinomycetota</taxon>
        <taxon>Actinomycetes</taxon>
        <taxon>Mycobacteriales</taxon>
        <taxon>Dietziaceae</taxon>
        <taxon>Dietzia</taxon>
    </lineage>
</organism>
<dbReference type="PRINTS" id="PR00344">
    <property type="entry name" value="BCTRLSENSOR"/>
</dbReference>
<keyword evidence="9" id="KW-0902">Two-component regulatory system</keyword>
<dbReference type="Pfam" id="PF00512">
    <property type="entry name" value="HisKA"/>
    <property type="match status" value="1"/>
</dbReference>
<feature type="domain" description="Histidine kinase" evidence="12">
    <location>
        <begin position="250"/>
        <end position="475"/>
    </location>
</feature>
<dbReference type="Gene3D" id="3.30.565.10">
    <property type="entry name" value="Histidine kinase-like ATPase, C-terminal domain"/>
    <property type="match status" value="1"/>
</dbReference>
<dbReference type="Pfam" id="PF00672">
    <property type="entry name" value="HAMP"/>
    <property type="match status" value="1"/>
</dbReference>
<dbReference type="SMART" id="SM00387">
    <property type="entry name" value="HATPase_c"/>
    <property type="match status" value="1"/>
</dbReference>
<dbReference type="RefSeq" id="WP_283465978.1">
    <property type="nucleotide sequence ID" value="NZ_JAUHTB010000006.1"/>
</dbReference>
<keyword evidence="15" id="KW-1185">Reference proteome</keyword>
<dbReference type="GO" id="GO:0005524">
    <property type="term" value="F:ATP binding"/>
    <property type="evidence" value="ECO:0007669"/>
    <property type="project" value="UniProtKB-KW"/>
</dbReference>
<evidence type="ECO:0000313" key="15">
    <source>
        <dbReference type="Proteomes" id="UP001172702"/>
    </source>
</evidence>
<feature type="transmembrane region" description="Helical" evidence="11">
    <location>
        <begin position="161"/>
        <end position="184"/>
    </location>
</feature>
<dbReference type="CDD" id="cd06225">
    <property type="entry name" value="HAMP"/>
    <property type="match status" value="1"/>
</dbReference>
<evidence type="ECO:0000256" key="4">
    <source>
        <dbReference type="ARBA" id="ARBA00022553"/>
    </source>
</evidence>
<evidence type="ECO:0000256" key="2">
    <source>
        <dbReference type="ARBA" id="ARBA00004236"/>
    </source>
</evidence>
<dbReference type="InterPro" id="IPR036097">
    <property type="entry name" value="HisK_dim/P_sf"/>
</dbReference>